<evidence type="ECO:0000256" key="1">
    <source>
        <dbReference type="SAM" id="SignalP"/>
    </source>
</evidence>
<keyword evidence="1" id="KW-0732">Signal</keyword>
<evidence type="ECO:0000313" key="3">
    <source>
        <dbReference type="Proteomes" id="UP001147782"/>
    </source>
</evidence>
<reference evidence="2" key="1">
    <citation type="submission" date="2022-11" db="EMBL/GenBank/DDBJ databases">
        <authorList>
            <person name="Petersen C."/>
        </authorList>
    </citation>
    <scope>NUCLEOTIDE SEQUENCE</scope>
    <source>
        <strain evidence="2">IBT 29864</strain>
    </source>
</reference>
<feature type="signal peptide" evidence="1">
    <location>
        <begin position="1"/>
        <end position="20"/>
    </location>
</feature>
<dbReference type="EMBL" id="JAPZBS010000007">
    <property type="protein sequence ID" value="KAJ5369068.1"/>
    <property type="molecule type" value="Genomic_DNA"/>
</dbReference>
<sequence length="168" mass="18855">MRTSTILTLAAALTAHLTTSLTIPGNSTDIYRITESGIARRDMPAAEKTGYLIFSNGCFASGSGFPQCRDLYTFKWGKENDYNSCYDDPAPFQSACKMSTDSRDVKTPLGTAKWEAYDNCEKRALKGTLMGDDFIYFCWDHDHSFTENCGFTWSSHAILKCDMIYQKP</sequence>
<accession>A0A9W9V4X0</accession>
<reference evidence="2" key="2">
    <citation type="journal article" date="2023" name="IMA Fungus">
        <title>Comparative genomic study of the Penicillium genus elucidates a diverse pangenome and 15 lateral gene transfer events.</title>
        <authorList>
            <person name="Petersen C."/>
            <person name="Sorensen T."/>
            <person name="Nielsen M.R."/>
            <person name="Sondergaard T.E."/>
            <person name="Sorensen J.L."/>
            <person name="Fitzpatrick D.A."/>
            <person name="Frisvad J.C."/>
            <person name="Nielsen K.L."/>
        </authorList>
    </citation>
    <scope>NUCLEOTIDE SEQUENCE</scope>
    <source>
        <strain evidence="2">IBT 29864</strain>
    </source>
</reference>
<comment type="caution">
    <text evidence="2">The sequence shown here is derived from an EMBL/GenBank/DDBJ whole genome shotgun (WGS) entry which is preliminary data.</text>
</comment>
<evidence type="ECO:0000313" key="2">
    <source>
        <dbReference type="EMBL" id="KAJ5369068.1"/>
    </source>
</evidence>
<dbReference type="RefSeq" id="XP_056553810.1">
    <property type="nucleotide sequence ID" value="XM_056701747.1"/>
</dbReference>
<feature type="chain" id="PRO_5040807236" description="Ig-like domain-containing protein" evidence="1">
    <location>
        <begin position="21"/>
        <end position="168"/>
    </location>
</feature>
<gene>
    <name evidence="2" type="ORF">N7496_008828</name>
</gene>
<dbReference type="GeneID" id="81440926"/>
<dbReference type="AlphaFoldDB" id="A0A9W9V4X0"/>
<evidence type="ECO:0008006" key="4">
    <source>
        <dbReference type="Google" id="ProtNLM"/>
    </source>
</evidence>
<dbReference type="OrthoDB" id="4465079at2759"/>
<name>A0A9W9V4X0_9EURO</name>
<organism evidence="2 3">
    <name type="scientific">Penicillium cataractarum</name>
    <dbReference type="NCBI Taxonomy" id="2100454"/>
    <lineage>
        <taxon>Eukaryota</taxon>
        <taxon>Fungi</taxon>
        <taxon>Dikarya</taxon>
        <taxon>Ascomycota</taxon>
        <taxon>Pezizomycotina</taxon>
        <taxon>Eurotiomycetes</taxon>
        <taxon>Eurotiomycetidae</taxon>
        <taxon>Eurotiales</taxon>
        <taxon>Aspergillaceae</taxon>
        <taxon>Penicillium</taxon>
    </lineage>
</organism>
<protein>
    <recommendedName>
        <fullName evidence="4">Ig-like domain-containing protein</fullName>
    </recommendedName>
</protein>
<proteinExistence type="predicted"/>
<keyword evidence="3" id="KW-1185">Reference proteome</keyword>
<dbReference type="Proteomes" id="UP001147782">
    <property type="component" value="Unassembled WGS sequence"/>
</dbReference>